<dbReference type="InterPro" id="IPR011551">
    <property type="entry name" value="NTP_PyrPHydrolase_MazG"/>
</dbReference>
<evidence type="ECO:0000313" key="2">
    <source>
        <dbReference type="EMBL" id="TWE11828.1"/>
    </source>
</evidence>
<dbReference type="GO" id="GO:0046081">
    <property type="term" value="P:dUTP catabolic process"/>
    <property type="evidence" value="ECO:0007669"/>
    <property type="project" value="TreeGrafter"/>
</dbReference>
<dbReference type="GO" id="GO:0047429">
    <property type="term" value="F:nucleoside triphosphate diphosphatase activity"/>
    <property type="evidence" value="ECO:0007669"/>
    <property type="project" value="TreeGrafter"/>
</dbReference>
<evidence type="ECO:0000313" key="3">
    <source>
        <dbReference type="Proteomes" id="UP000318297"/>
    </source>
</evidence>
<organism evidence="2 3">
    <name type="scientific">Rudaeicoccus suwonensis</name>
    <dbReference type="NCBI Taxonomy" id="657409"/>
    <lineage>
        <taxon>Bacteria</taxon>
        <taxon>Bacillati</taxon>
        <taxon>Actinomycetota</taxon>
        <taxon>Actinomycetes</taxon>
        <taxon>Micrococcales</taxon>
        <taxon>Dermacoccaceae</taxon>
        <taxon>Rudaeicoccus</taxon>
    </lineage>
</organism>
<feature type="domain" description="NTP pyrophosphohydrolase MazG-like" evidence="1">
    <location>
        <begin position="146"/>
        <end position="220"/>
    </location>
</feature>
<gene>
    <name evidence="2" type="ORF">BKA23_0615</name>
</gene>
<keyword evidence="2" id="KW-0378">Hydrolase</keyword>
<dbReference type="AlphaFoldDB" id="A0A561E886"/>
<dbReference type="PANTHER" id="PTHR30522:SF0">
    <property type="entry name" value="NUCLEOSIDE TRIPHOSPHATE PYROPHOSPHOHYDROLASE"/>
    <property type="match status" value="1"/>
</dbReference>
<proteinExistence type="predicted"/>
<reference evidence="2 3" key="1">
    <citation type="submission" date="2019-06" db="EMBL/GenBank/DDBJ databases">
        <title>Sequencing the genomes of 1000 actinobacteria strains.</title>
        <authorList>
            <person name="Klenk H.-P."/>
        </authorList>
    </citation>
    <scope>NUCLEOTIDE SEQUENCE [LARGE SCALE GENOMIC DNA]</scope>
    <source>
        <strain evidence="2 3">DSM 19560</strain>
    </source>
</reference>
<dbReference type="SUPFAM" id="SSF101386">
    <property type="entry name" value="all-alpha NTP pyrophosphatases"/>
    <property type="match status" value="1"/>
</dbReference>
<dbReference type="GO" id="GO:0046076">
    <property type="term" value="P:dTTP catabolic process"/>
    <property type="evidence" value="ECO:0007669"/>
    <property type="project" value="TreeGrafter"/>
</dbReference>
<dbReference type="NCBIfam" id="TIGR00444">
    <property type="entry name" value="mazG"/>
    <property type="match status" value="1"/>
</dbReference>
<name>A0A561E886_9MICO</name>
<dbReference type="GO" id="GO:0006950">
    <property type="term" value="P:response to stress"/>
    <property type="evidence" value="ECO:0007669"/>
    <property type="project" value="UniProtKB-ARBA"/>
</dbReference>
<dbReference type="GO" id="GO:0046047">
    <property type="term" value="P:TTP catabolic process"/>
    <property type="evidence" value="ECO:0007669"/>
    <property type="project" value="TreeGrafter"/>
</dbReference>
<comment type="caution">
    <text evidence="2">The sequence shown here is derived from an EMBL/GenBank/DDBJ whole genome shotgun (WGS) entry which is preliminary data.</text>
</comment>
<dbReference type="GO" id="GO:0006203">
    <property type="term" value="P:dGTP catabolic process"/>
    <property type="evidence" value="ECO:0007669"/>
    <property type="project" value="TreeGrafter"/>
</dbReference>
<accession>A0A561E886</accession>
<sequence length="316" mass="33190">MTSGTAASLTLLVTSPRVPAGLMSRDAWDVLASAATVFAADADDPVTAAIATSGVEVAVLSADTAEQRARALVESAEHAPVVWIGSPDADPGLTDALAGELTRLEQPPSIEVLVASWDLPGARMLDAVAVMDTLRSPGGCPWDAEQTHASLSKYLLEEAHEAVEAIEADDSEHLAEELGDVLLQVLFHARIAAESDAGFDIDDVAAGLVAKMLRRHPHVFADGEASSPEEVEAAWETIKAEEKPERDRADLLAGIPVSLSTLLIADKVLARAERRGTPVALDGDDIGSRLLHLVASARESGQSADALLRARLRAVT</sequence>
<keyword evidence="3" id="KW-1185">Reference proteome</keyword>
<dbReference type="Gene3D" id="1.10.287.1080">
    <property type="entry name" value="MazG-like"/>
    <property type="match status" value="1"/>
</dbReference>
<dbReference type="Pfam" id="PF03819">
    <property type="entry name" value="MazG"/>
    <property type="match status" value="1"/>
</dbReference>
<evidence type="ECO:0000259" key="1">
    <source>
        <dbReference type="Pfam" id="PF03819"/>
    </source>
</evidence>
<dbReference type="GO" id="GO:0046052">
    <property type="term" value="P:UTP catabolic process"/>
    <property type="evidence" value="ECO:0007669"/>
    <property type="project" value="TreeGrafter"/>
</dbReference>
<dbReference type="GO" id="GO:0046061">
    <property type="term" value="P:dATP catabolic process"/>
    <property type="evidence" value="ECO:0007669"/>
    <property type="project" value="TreeGrafter"/>
</dbReference>
<dbReference type="EMBL" id="VIVQ01000001">
    <property type="protein sequence ID" value="TWE11828.1"/>
    <property type="molecule type" value="Genomic_DNA"/>
</dbReference>
<dbReference type="InterPro" id="IPR048015">
    <property type="entry name" value="NTP-PPase_MazG-like_N"/>
</dbReference>
<dbReference type="RefSeq" id="WP_246104421.1">
    <property type="nucleotide sequence ID" value="NZ_VIVQ01000001.1"/>
</dbReference>
<dbReference type="CDD" id="cd11528">
    <property type="entry name" value="NTP-PPase_MazG_Nterm"/>
    <property type="match status" value="1"/>
</dbReference>
<dbReference type="PANTHER" id="PTHR30522">
    <property type="entry name" value="NUCLEOSIDE TRIPHOSPHATE PYROPHOSPHOHYDROLASE"/>
    <property type="match status" value="1"/>
</dbReference>
<dbReference type="Proteomes" id="UP000318297">
    <property type="component" value="Unassembled WGS sequence"/>
</dbReference>
<protein>
    <submittedName>
        <fullName evidence="2">XTP/dITP diphosphohydrolase</fullName>
    </submittedName>
</protein>
<dbReference type="FunFam" id="1.10.287.1080:FF:000001">
    <property type="entry name" value="Nucleoside triphosphate pyrophosphohydrolase"/>
    <property type="match status" value="1"/>
</dbReference>
<dbReference type="InterPro" id="IPR004518">
    <property type="entry name" value="MazG-like_dom"/>
</dbReference>